<sequence length="150" mass="17221">MLQWFISFTSDHRIGFVQFYVYPRCQDTLCRDVKFKINDSAITKNGLRLLRHAPSLSADLELLLCLVCQLTIGLTLQDDLQKFACGYINIEFSLSTLRTQRRSKHICTWCIFQTKSHRNFLATSSPQLLLNVYGGLFVVAVQDRSDGDTH</sequence>
<dbReference type="EMBL" id="KN822015">
    <property type="protein sequence ID" value="KIM66846.1"/>
    <property type="molecule type" value="Genomic_DNA"/>
</dbReference>
<dbReference type="HOGENOM" id="CLU_1741650_0_0_1"/>
<dbReference type="AlphaFoldDB" id="A0A0C3EFZ2"/>
<accession>A0A0C3EFZ2</accession>
<gene>
    <name evidence="1" type="ORF">SCLCIDRAFT_256788</name>
</gene>
<protein>
    <submittedName>
        <fullName evidence="1">Uncharacterized protein</fullName>
    </submittedName>
</protein>
<dbReference type="InParanoid" id="A0A0C3EFZ2"/>
<name>A0A0C3EFZ2_9AGAM</name>
<reference evidence="1 2" key="1">
    <citation type="submission" date="2014-04" db="EMBL/GenBank/DDBJ databases">
        <authorList>
            <consortium name="DOE Joint Genome Institute"/>
            <person name="Kuo A."/>
            <person name="Kohler A."/>
            <person name="Nagy L.G."/>
            <person name="Floudas D."/>
            <person name="Copeland A."/>
            <person name="Barry K.W."/>
            <person name="Cichocki N."/>
            <person name="Veneault-Fourrey C."/>
            <person name="LaButti K."/>
            <person name="Lindquist E.A."/>
            <person name="Lipzen A."/>
            <person name="Lundell T."/>
            <person name="Morin E."/>
            <person name="Murat C."/>
            <person name="Sun H."/>
            <person name="Tunlid A."/>
            <person name="Henrissat B."/>
            <person name="Grigoriev I.V."/>
            <person name="Hibbett D.S."/>
            <person name="Martin F."/>
            <person name="Nordberg H.P."/>
            <person name="Cantor M.N."/>
            <person name="Hua S.X."/>
        </authorList>
    </citation>
    <scope>NUCLEOTIDE SEQUENCE [LARGE SCALE GENOMIC DNA]</scope>
    <source>
        <strain evidence="1 2">Foug A</strain>
    </source>
</reference>
<evidence type="ECO:0000313" key="2">
    <source>
        <dbReference type="Proteomes" id="UP000053989"/>
    </source>
</evidence>
<dbReference type="Proteomes" id="UP000053989">
    <property type="component" value="Unassembled WGS sequence"/>
</dbReference>
<evidence type="ECO:0000313" key="1">
    <source>
        <dbReference type="EMBL" id="KIM66846.1"/>
    </source>
</evidence>
<reference evidence="2" key="2">
    <citation type="submission" date="2015-01" db="EMBL/GenBank/DDBJ databases">
        <title>Evolutionary Origins and Diversification of the Mycorrhizal Mutualists.</title>
        <authorList>
            <consortium name="DOE Joint Genome Institute"/>
            <consortium name="Mycorrhizal Genomics Consortium"/>
            <person name="Kohler A."/>
            <person name="Kuo A."/>
            <person name="Nagy L.G."/>
            <person name="Floudas D."/>
            <person name="Copeland A."/>
            <person name="Barry K.W."/>
            <person name="Cichocki N."/>
            <person name="Veneault-Fourrey C."/>
            <person name="LaButti K."/>
            <person name="Lindquist E.A."/>
            <person name="Lipzen A."/>
            <person name="Lundell T."/>
            <person name="Morin E."/>
            <person name="Murat C."/>
            <person name="Riley R."/>
            <person name="Ohm R."/>
            <person name="Sun H."/>
            <person name="Tunlid A."/>
            <person name="Henrissat B."/>
            <person name="Grigoriev I.V."/>
            <person name="Hibbett D.S."/>
            <person name="Martin F."/>
        </authorList>
    </citation>
    <scope>NUCLEOTIDE SEQUENCE [LARGE SCALE GENOMIC DNA]</scope>
    <source>
        <strain evidence="2">Foug A</strain>
    </source>
</reference>
<organism evidence="1 2">
    <name type="scientific">Scleroderma citrinum Foug A</name>
    <dbReference type="NCBI Taxonomy" id="1036808"/>
    <lineage>
        <taxon>Eukaryota</taxon>
        <taxon>Fungi</taxon>
        <taxon>Dikarya</taxon>
        <taxon>Basidiomycota</taxon>
        <taxon>Agaricomycotina</taxon>
        <taxon>Agaricomycetes</taxon>
        <taxon>Agaricomycetidae</taxon>
        <taxon>Boletales</taxon>
        <taxon>Sclerodermatineae</taxon>
        <taxon>Sclerodermataceae</taxon>
        <taxon>Scleroderma</taxon>
    </lineage>
</organism>
<proteinExistence type="predicted"/>
<keyword evidence="2" id="KW-1185">Reference proteome</keyword>